<dbReference type="InterPro" id="IPR004919">
    <property type="entry name" value="GmrSD_N"/>
</dbReference>
<feature type="domain" description="GmrSD restriction endonucleases N-terminal" evidence="1">
    <location>
        <begin position="31"/>
        <end position="110"/>
    </location>
</feature>
<sequence length="196" mass="21677">MTRQTPEPLKRLPINASSMPLTSLVQYVEAGRIDLNPPYQRGDVWIDDQRVALVYSWLTGATVPSITINDRSSEIWTDLDTFDISRTDVGIWAVIDGKQRLTTAVMWMRGEFAVPASWFPADCLVVTEGTADGLYVRYTGLTDRGQARSTDRTIIPVGMGEFADVRAEAQVYLLLNGGGTPQTDADMDNAHRIANP</sequence>
<protein>
    <submittedName>
        <fullName evidence="2">DUF262 domain-containing protein</fullName>
    </submittedName>
</protein>
<reference evidence="2" key="2">
    <citation type="submission" date="2022-09" db="EMBL/GenBank/DDBJ databases">
        <title>Biosynthetic gene clusters of Dactylosporangioum fulvum.</title>
        <authorList>
            <person name="Caradec T."/>
        </authorList>
    </citation>
    <scope>NUCLEOTIDE SEQUENCE</scope>
    <source>
        <strain evidence="2">NRRL B-16292</strain>
    </source>
</reference>
<dbReference type="Proteomes" id="UP001059617">
    <property type="component" value="Chromosome"/>
</dbReference>
<dbReference type="RefSeq" id="WP_259863989.1">
    <property type="nucleotide sequence ID" value="NZ_BAAAST010000073.1"/>
</dbReference>
<dbReference type="PANTHER" id="PTHR39639">
    <property type="entry name" value="CHROMOSOME 16, WHOLE GENOME SHOTGUN SEQUENCE"/>
    <property type="match status" value="1"/>
</dbReference>
<evidence type="ECO:0000313" key="2">
    <source>
        <dbReference type="EMBL" id="UWP85760.1"/>
    </source>
</evidence>
<dbReference type="PANTHER" id="PTHR39639:SF1">
    <property type="entry name" value="DUF262 DOMAIN-CONTAINING PROTEIN"/>
    <property type="match status" value="1"/>
</dbReference>
<reference evidence="2" key="1">
    <citation type="submission" date="2021-04" db="EMBL/GenBank/DDBJ databases">
        <authorList>
            <person name="Hartkoorn R.C."/>
            <person name="Beaudoing E."/>
            <person name="Hot D."/>
        </authorList>
    </citation>
    <scope>NUCLEOTIDE SEQUENCE</scope>
    <source>
        <strain evidence="2">NRRL B-16292</strain>
    </source>
</reference>
<evidence type="ECO:0000313" key="3">
    <source>
        <dbReference type="Proteomes" id="UP001059617"/>
    </source>
</evidence>
<proteinExistence type="predicted"/>
<evidence type="ECO:0000259" key="1">
    <source>
        <dbReference type="Pfam" id="PF03235"/>
    </source>
</evidence>
<name>A0ABY5W8R9_9ACTN</name>
<accession>A0ABY5W8R9</accession>
<dbReference type="Pfam" id="PF03235">
    <property type="entry name" value="GmrSD_N"/>
    <property type="match status" value="1"/>
</dbReference>
<dbReference type="EMBL" id="CP073720">
    <property type="protein sequence ID" value="UWP85760.1"/>
    <property type="molecule type" value="Genomic_DNA"/>
</dbReference>
<organism evidence="2 3">
    <name type="scientific">Dactylosporangium fulvum</name>
    <dbReference type="NCBI Taxonomy" id="53359"/>
    <lineage>
        <taxon>Bacteria</taxon>
        <taxon>Bacillati</taxon>
        <taxon>Actinomycetota</taxon>
        <taxon>Actinomycetes</taxon>
        <taxon>Micromonosporales</taxon>
        <taxon>Micromonosporaceae</taxon>
        <taxon>Dactylosporangium</taxon>
    </lineage>
</organism>
<keyword evidence="3" id="KW-1185">Reference proteome</keyword>
<gene>
    <name evidence="2" type="ORF">Dfulv_16570</name>
</gene>